<evidence type="ECO:0000313" key="3">
    <source>
        <dbReference type="EMBL" id="KAE8715100.1"/>
    </source>
</evidence>
<protein>
    <submittedName>
        <fullName evidence="3">Uncharacterized protein</fullName>
    </submittedName>
</protein>
<dbReference type="PANTHER" id="PTHR33098:SF36">
    <property type="entry name" value="HYDROXYPROLINE-RICH GLYCOPROTEIN FAMILY PROTEIN"/>
    <property type="match status" value="1"/>
</dbReference>
<feature type="region of interest" description="Disordered" evidence="1">
    <location>
        <begin position="412"/>
        <end position="453"/>
    </location>
</feature>
<dbReference type="PANTHER" id="PTHR33098">
    <property type="entry name" value="COTTON FIBER (DUF761)"/>
    <property type="match status" value="1"/>
</dbReference>
<dbReference type="EMBL" id="VEPZ02000867">
    <property type="protein sequence ID" value="KAE8715100.1"/>
    <property type="molecule type" value="Genomic_DNA"/>
</dbReference>
<dbReference type="Proteomes" id="UP000436088">
    <property type="component" value="Unassembled WGS sequence"/>
</dbReference>
<feature type="transmembrane region" description="Helical" evidence="2">
    <location>
        <begin position="73"/>
        <end position="91"/>
    </location>
</feature>
<reference evidence="3" key="1">
    <citation type="submission" date="2019-09" db="EMBL/GenBank/DDBJ databases">
        <title>Draft genome information of white flower Hibiscus syriacus.</title>
        <authorList>
            <person name="Kim Y.-M."/>
        </authorList>
    </citation>
    <scope>NUCLEOTIDE SEQUENCE [LARGE SCALE GENOMIC DNA]</scope>
    <source>
        <strain evidence="3">YM2019G1</strain>
    </source>
</reference>
<feature type="compositionally biased region" description="Pro residues" evidence="1">
    <location>
        <begin position="385"/>
        <end position="397"/>
    </location>
</feature>
<feature type="transmembrane region" description="Helical" evidence="2">
    <location>
        <begin position="28"/>
        <end position="52"/>
    </location>
</feature>
<evidence type="ECO:0000256" key="1">
    <source>
        <dbReference type="SAM" id="MobiDB-lite"/>
    </source>
</evidence>
<evidence type="ECO:0000313" key="4">
    <source>
        <dbReference type="Proteomes" id="UP000436088"/>
    </source>
</evidence>
<keyword evidence="2" id="KW-1133">Transmembrane helix</keyword>
<comment type="caution">
    <text evidence="3">The sequence shown here is derived from an EMBL/GenBank/DDBJ whole genome shotgun (WGS) entry which is preliminary data.</text>
</comment>
<feature type="compositionally biased region" description="Basic and acidic residues" evidence="1">
    <location>
        <begin position="289"/>
        <end position="298"/>
    </location>
</feature>
<organism evidence="3 4">
    <name type="scientific">Hibiscus syriacus</name>
    <name type="common">Rose of Sharon</name>
    <dbReference type="NCBI Taxonomy" id="106335"/>
    <lineage>
        <taxon>Eukaryota</taxon>
        <taxon>Viridiplantae</taxon>
        <taxon>Streptophyta</taxon>
        <taxon>Embryophyta</taxon>
        <taxon>Tracheophyta</taxon>
        <taxon>Spermatophyta</taxon>
        <taxon>Magnoliopsida</taxon>
        <taxon>eudicotyledons</taxon>
        <taxon>Gunneridae</taxon>
        <taxon>Pentapetalae</taxon>
        <taxon>rosids</taxon>
        <taxon>malvids</taxon>
        <taxon>Malvales</taxon>
        <taxon>Malvaceae</taxon>
        <taxon>Malvoideae</taxon>
        <taxon>Hibiscus</taxon>
    </lineage>
</organism>
<feature type="compositionally biased region" description="Basic and acidic residues" evidence="1">
    <location>
        <begin position="257"/>
        <end position="269"/>
    </location>
</feature>
<feature type="compositionally biased region" description="Basic residues" evidence="1">
    <location>
        <begin position="335"/>
        <end position="344"/>
    </location>
</feature>
<feature type="region of interest" description="Disordered" evidence="1">
    <location>
        <begin position="480"/>
        <end position="499"/>
    </location>
</feature>
<keyword evidence="2" id="KW-0812">Transmembrane</keyword>
<dbReference type="InterPro" id="IPR008480">
    <property type="entry name" value="DUF761_pln"/>
</dbReference>
<name>A0A6A3BDG3_HIBSY</name>
<proteinExistence type="predicted"/>
<dbReference type="AlphaFoldDB" id="A0A6A3BDG3"/>
<evidence type="ECO:0000256" key="2">
    <source>
        <dbReference type="SAM" id="Phobius"/>
    </source>
</evidence>
<dbReference type="Pfam" id="PF05553">
    <property type="entry name" value="DUF761"/>
    <property type="match status" value="1"/>
</dbReference>
<feature type="region of interest" description="Disordered" evidence="1">
    <location>
        <begin position="235"/>
        <end position="400"/>
    </location>
</feature>
<feature type="compositionally biased region" description="Pro residues" evidence="1">
    <location>
        <begin position="310"/>
        <end position="324"/>
    </location>
</feature>
<sequence length="499" mass="55692">MGEGDDPAPFWLQTSDNRGGDRRRPSSFFLNTHILIILLLVIAFSFVFFIVPSFMSLTSKLFKPQLVKRSWDSLNLVLVLFAIICGFLSNLNSRSNNDNNAPTTYEDYTFSNDASNPKHVPGGSNASTSAQWYEYDHYLSSSDQSRTAYNSLQRLKSSSSYPDLRQDSPCMMSGDERWRFYDDTHLYKYYSSGRSRRQNDEKQVFAKDIAVDTVRTSPPQLPKIVRRKHKRANYEVPPVRSPPSQPPPPPPPPPTGRPEKRSSKGDKKAGGGSKELLISLRRKKKQRQRSIENLEEFFRLSTLPLYTPTSPSPPPPPPPPPPPLASFYQINFCSKKSKGRKHHSIPPSPSSSLVVTTQKPPLPVKINNMNNVEESMESGNESPINPIPPRPPPPPFKLRPWKFEVQGDFVRLKSAYSSRDESPDTDDPLSGEASPSDGNKMGEMEGEDSTAGALFCASPDVNTKADNFIARFRAGLTLEKINSARGRSNLGPDPGPITL</sequence>
<gene>
    <name evidence="3" type="ORF">F3Y22_tig00110187pilonHSYRG00563</name>
</gene>
<accession>A0A6A3BDG3</accession>
<feature type="region of interest" description="Disordered" evidence="1">
    <location>
        <begin position="1"/>
        <end position="21"/>
    </location>
</feature>
<keyword evidence="2" id="KW-0472">Membrane</keyword>
<feature type="compositionally biased region" description="Low complexity" evidence="1">
    <location>
        <begin position="300"/>
        <end position="309"/>
    </location>
</feature>
<feature type="compositionally biased region" description="Pro residues" evidence="1">
    <location>
        <begin position="239"/>
        <end position="256"/>
    </location>
</feature>
<feature type="compositionally biased region" description="Low complexity" evidence="1">
    <location>
        <begin position="367"/>
        <end position="384"/>
    </location>
</feature>
<keyword evidence="4" id="KW-1185">Reference proteome</keyword>